<evidence type="ECO:0000259" key="3">
    <source>
        <dbReference type="PROSITE" id="PS50966"/>
    </source>
</evidence>
<accession>A0A939EWB1</accession>
<protein>
    <recommendedName>
        <fullName evidence="3">SWIM-type domain-containing protein</fullName>
    </recommendedName>
</protein>
<evidence type="ECO:0000256" key="1">
    <source>
        <dbReference type="PROSITE-ProRule" id="PRU00325"/>
    </source>
</evidence>
<feature type="region of interest" description="Disordered" evidence="2">
    <location>
        <begin position="137"/>
        <end position="185"/>
    </location>
</feature>
<keyword evidence="1" id="KW-0862">Zinc</keyword>
<reference evidence="4" key="1">
    <citation type="submission" date="2021-03" db="EMBL/GenBank/DDBJ databases">
        <authorList>
            <person name="Kim M.K."/>
        </authorList>
    </citation>
    <scope>NUCLEOTIDE SEQUENCE</scope>
    <source>
        <strain evidence="4">BT186</strain>
    </source>
</reference>
<proteinExistence type="predicted"/>
<feature type="domain" description="SWIM-type" evidence="3">
    <location>
        <begin position="82"/>
        <end position="115"/>
    </location>
</feature>
<dbReference type="RefSeq" id="WP_206984617.1">
    <property type="nucleotide sequence ID" value="NZ_JAFLQZ010000006.1"/>
</dbReference>
<keyword evidence="5" id="KW-1185">Reference proteome</keyword>
<dbReference type="PROSITE" id="PS50966">
    <property type="entry name" value="ZF_SWIM"/>
    <property type="match status" value="1"/>
</dbReference>
<dbReference type="GO" id="GO:0008270">
    <property type="term" value="F:zinc ion binding"/>
    <property type="evidence" value="ECO:0007669"/>
    <property type="project" value="UniProtKB-KW"/>
</dbReference>
<keyword evidence="1" id="KW-0479">Metal-binding</keyword>
<evidence type="ECO:0000256" key="2">
    <source>
        <dbReference type="SAM" id="MobiDB-lite"/>
    </source>
</evidence>
<sequence length="488" mass="53815">MPELQRGISGLNHYFAGVYRSASAGITSASLTWTEEQARALITDSGTLKRGLELAGPAKWSNLGQTATAAWGECKGSGSKPYQTSIDLTEPAFKCSCPSRVFPCKHGAGLLILLARQPQLFGGTVPPAWLEEWLEKRQQTQEKKTTKAPPKAPAPRQVPPDSLAAPDAEAAPDDTSGAKASQALHKRLARMRQGAAELEEWLLDLVRAGTAVAKSQPRSYWETPAARLVDNQLPGLASVVRELPALCHSGPDWPDQLLTRLGELYLLVGAFQRLDHQTPEAREEILQQIGVNLKKEDLLTRQPTVTDEWQVVGLYTEEEERLTVRRAWLWGRHTGRYALVLEYAFGNQRFATALVHNALYSGELVFYPGLLELRAIPVTLTVLNPAPPDLDPPGQSPAQLLDAYATALARHPWLRQWPATLHDVLPTYLPTDDAWVLHHATEPVALPLRLAPEVGWQLLAASGGQPMRVFGEWNGRTLHVLTYFESTH</sequence>
<name>A0A939EWB1_9BACT</name>
<dbReference type="AlphaFoldDB" id="A0A939EWB1"/>
<evidence type="ECO:0000313" key="4">
    <source>
        <dbReference type="EMBL" id="MBO0358695.1"/>
    </source>
</evidence>
<evidence type="ECO:0000313" key="5">
    <source>
        <dbReference type="Proteomes" id="UP000664144"/>
    </source>
</evidence>
<gene>
    <name evidence="4" type="ORF">J0X19_12120</name>
</gene>
<dbReference type="InterPro" id="IPR007527">
    <property type="entry name" value="Znf_SWIM"/>
</dbReference>
<comment type="caution">
    <text evidence="4">The sequence shown here is derived from an EMBL/GenBank/DDBJ whole genome shotgun (WGS) entry which is preliminary data.</text>
</comment>
<dbReference type="EMBL" id="JAFLQZ010000006">
    <property type="protein sequence ID" value="MBO0358695.1"/>
    <property type="molecule type" value="Genomic_DNA"/>
</dbReference>
<feature type="compositionally biased region" description="Low complexity" evidence="2">
    <location>
        <begin position="159"/>
        <end position="169"/>
    </location>
</feature>
<keyword evidence="1" id="KW-0863">Zinc-finger</keyword>
<organism evidence="4 5">
    <name type="scientific">Hymenobacter telluris</name>
    <dbReference type="NCBI Taxonomy" id="2816474"/>
    <lineage>
        <taxon>Bacteria</taxon>
        <taxon>Pseudomonadati</taxon>
        <taxon>Bacteroidota</taxon>
        <taxon>Cytophagia</taxon>
        <taxon>Cytophagales</taxon>
        <taxon>Hymenobacteraceae</taxon>
        <taxon>Hymenobacter</taxon>
    </lineage>
</organism>
<dbReference type="Proteomes" id="UP000664144">
    <property type="component" value="Unassembled WGS sequence"/>
</dbReference>